<keyword evidence="2" id="KW-1185">Reference proteome</keyword>
<organism evidence="1 2">
    <name type="scientific">Shimia litoralis</name>
    <dbReference type="NCBI Taxonomy" id="420403"/>
    <lineage>
        <taxon>Bacteria</taxon>
        <taxon>Pseudomonadati</taxon>
        <taxon>Pseudomonadota</taxon>
        <taxon>Alphaproteobacteria</taxon>
        <taxon>Rhodobacterales</taxon>
        <taxon>Roseobacteraceae</taxon>
    </lineage>
</organism>
<dbReference type="Gene3D" id="3.40.50.300">
    <property type="entry name" value="P-loop containing nucleotide triphosphate hydrolases"/>
    <property type="match status" value="1"/>
</dbReference>
<dbReference type="AlphaFoldDB" id="A0A4U7N8V8"/>
<dbReference type="InterPro" id="IPR018912">
    <property type="entry name" value="DUF2478"/>
</dbReference>
<comment type="caution">
    <text evidence="1">The sequence shown here is derived from an EMBL/GenBank/DDBJ whole genome shotgun (WGS) entry which is preliminary data.</text>
</comment>
<dbReference type="InterPro" id="IPR027417">
    <property type="entry name" value="P-loop_NTPase"/>
</dbReference>
<proteinExistence type="predicted"/>
<evidence type="ECO:0000313" key="2">
    <source>
        <dbReference type="Proteomes" id="UP000306575"/>
    </source>
</evidence>
<dbReference type="Proteomes" id="UP000306575">
    <property type="component" value="Unassembled WGS sequence"/>
</dbReference>
<dbReference type="OrthoDB" id="5918880at2"/>
<protein>
    <submittedName>
        <fullName evidence="1">DUF2478 domain-containing protein</fullName>
    </submittedName>
</protein>
<sequence length="169" mass="18631">MNIAYTMTQGKGDLDKLLADFASTLAARGVRTCGIVQINTDCDLPEHRCDMDVQVLPDGPLIRISQFLGHQSKGCRLDPAALENAVFEVARRMQDDFDVFILNKFGKQEADGRGFRDLIAEALSRDAVVIAGTNPLNAEKFEDFSGGIAKQIPPKLTDLLNWFDTTQVD</sequence>
<dbReference type="Pfam" id="PF10649">
    <property type="entry name" value="DUF2478"/>
    <property type="match status" value="1"/>
</dbReference>
<reference evidence="1 2" key="1">
    <citation type="submission" date="2019-04" db="EMBL/GenBank/DDBJ databases">
        <title>Genome sequence of Pelagicola litoralis CL-ES2.</title>
        <authorList>
            <person name="Cao J."/>
        </authorList>
    </citation>
    <scope>NUCLEOTIDE SEQUENCE [LARGE SCALE GENOMIC DNA]</scope>
    <source>
        <strain evidence="1 2">CL-ES2</strain>
    </source>
</reference>
<dbReference type="EMBL" id="SULI01000007">
    <property type="protein sequence ID" value="TKZ21044.1"/>
    <property type="molecule type" value="Genomic_DNA"/>
</dbReference>
<evidence type="ECO:0000313" key="1">
    <source>
        <dbReference type="EMBL" id="TKZ21044.1"/>
    </source>
</evidence>
<gene>
    <name evidence="1" type="ORF">FAP39_07975</name>
</gene>
<accession>A0A4U7N8V8</accession>
<name>A0A4U7N8V8_9RHOB</name>
<dbReference type="RefSeq" id="WP_138015873.1">
    <property type="nucleotide sequence ID" value="NZ_SULI01000007.1"/>
</dbReference>